<keyword evidence="11" id="KW-0031">Aminopeptidase</keyword>
<dbReference type="PROSITE" id="PS00758">
    <property type="entry name" value="ARGE_DAPE_CPG2_1"/>
    <property type="match status" value="1"/>
</dbReference>
<evidence type="ECO:0000256" key="6">
    <source>
        <dbReference type="ARBA" id="ARBA00023049"/>
    </source>
</evidence>
<gene>
    <name evidence="11" type="primary">pepT</name>
    <name evidence="11" type="ORF">FYJ80_10300</name>
</gene>
<name>A0A7X2PDX3_9SPIO</name>
<keyword evidence="6" id="KW-0482">Metalloprotease</keyword>
<feature type="binding site" evidence="9">
    <location>
        <position position="177"/>
    </location>
    <ligand>
        <name>Zn(2+)</name>
        <dbReference type="ChEBI" id="CHEBI:29105"/>
        <label>2</label>
    </ligand>
</feature>
<reference evidence="11 12" key="1">
    <citation type="submission" date="2019-08" db="EMBL/GenBank/DDBJ databases">
        <title>In-depth cultivation of the pig gut microbiome towards novel bacterial diversity and tailored functional studies.</title>
        <authorList>
            <person name="Wylensek D."/>
            <person name="Hitch T.C.A."/>
            <person name="Clavel T."/>
        </authorList>
    </citation>
    <scope>NUCLEOTIDE SEQUENCE [LARGE SCALE GENOMIC DNA]</scope>
    <source>
        <strain evidence="11 12">NM-380-WT-3C1</strain>
    </source>
</reference>
<comment type="cofactor">
    <cofactor evidence="9">
        <name>Zn(2+)</name>
        <dbReference type="ChEBI" id="CHEBI:29105"/>
    </cofactor>
    <text evidence="9">Binds 2 Zn(2+) ions per subunit.</text>
</comment>
<feature type="domain" description="Peptidase M20 dimerisation" evidence="10">
    <location>
        <begin position="211"/>
        <end position="305"/>
    </location>
</feature>
<dbReference type="GO" id="GO:0008270">
    <property type="term" value="F:zinc ion binding"/>
    <property type="evidence" value="ECO:0007669"/>
    <property type="project" value="InterPro"/>
</dbReference>
<dbReference type="SUPFAM" id="SSF55031">
    <property type="entry name" value="Bacterial exopeptidase dimerisation domain"/>
    <property type="match status" value="1"/>
</dbReference>
<evidence type="ECO:0000256" key="9">
    <source>
        <dbReference type="PIRSR" id="PIRSR037215-2"/>
    </source>
</evidence>
<dbReference type="InterPro" id="IPR036264">
    <property type="entry name" value="Bact_exopeptidase_dim_dom"/>
</dbReference>
<dbReference type="NCBIfam" id="TIGR01882">
    <property type="entry name" value="peptidase-T"/>
    <property type="match status" value="1"/>
</dbReference>
<accession>A0A7X2PDX3</accession>
<keyword evidence="5 9" id="KW-0862">Zinc</keyword>
<evidence type="ECO:0000256" key="3">
    <source>
        <dbReference type="ARBA" id="ARBA00022723"/>
    </source>
</evidence>
<dbReference type="PANTHER" id="PTHR42994:SF1">
    <property type="entry name" value="PEPTIDASE T"/>
    <property type="match status" value="1"/>
</dbReference>
<dbReference type="InterPro" id="IPR002933">
    <property type="entry name" value="Peptidase_M20"/>
</dbReference>
<dbReference type="Pfam" id="PF01546">
    <property type="entry name" value="Peptidase_M20"/>
    <property type="match status" value="1"/>
</dbReference>
<keyword evidence="12" id="KW-1185">Reference proteome</keyword>
<sequence length="407" mass="44427">MEDFRKSVAERFLRYTKFDTMSNPSLAGKKRPTTDGQIELLNVLKGELDELGLETYLGQEAVVRGVLKANKENIPTIGFMAHVDTADDVDGNHVKANKFIYEGGDIILNGGTTIKAAENPDLASFIGKEIITSDGTTLLGADDKAGVSEIMEAVKYLVSHPEIEHGDIEIYFTPDEETGSGMSKFPYQLLKSKCCYTFDGGREGEVEAECFNAATLELKVSGVSMHLGSARGKLVNAITVLSQIITTLPMSESPESTDGRYGYYCVLGIEGTSVEAKAELFIRDFDKANFEFRIEESKRIAEAIASIYHAKIEISTTISYRNMADANSKVPEATTSIMEAGKAIGLELYETIIRGGTDGARLAETGVPCPNIFTGGHNFHSLEEWVPVDSMNSAVNLLLSIVKWWAK</sequence>
<evidence type="ECO:0000259" key="10">
    <source>
        <dbReference type="Pfam" id="PF07687"/>
    </source>
</evidence>
<evidence type="ECO:0000313" key="11">
    <source>
        <dbReference type="EMBL" id="MSU07151.1"/>
    </source>
</evidence>
<evidence type="ECO:0000313" key="12">
    <source>
        <dbReference type="Proteomes" id="UP000460549"/>
    </source>
</evidence>
<dbReference type="GO" id="GO:0008237">
    <property type="term" value="F:metallopeptidase activity"/>
    <property type="evidence" value="ECO:0007669"/>
    <property type="project" value="UniProtKB-KW"/>
</dbReference>
<dbReference type="GO" id="GO:0006508">
    <property type="term" value="P:proteolysis"/>
    <property type="evidence" value="ECO:0007669"/>
    <property type="project" value="UniProtKB-UniRule"/>
</dbReference>
<dbReference type="GO" id="GO:0006518">
    <property type="term" value="P:peptide metabolic process"/>
    <property type="evidence" value="ECO:0007669"/>
    <property type="project" value="InterPro"/>
</dbReference>
<keyword evidence="3 9" id="KW-0479">Metal-binding</keyword>
<evidence type="ECO:0000256" key="4">
    <source>
        <dbReference type="ARBA" id="ARBA00022801"/>
    </source>
</evidence>
<feature type="binding site" evidence="9">
    <location>
        <position position="142"/>
    </location>
    <ligand>
        <name>Zn(2+)</name>
        <dbReference type="ChEBI" id="CHEBI:29105"/>
        <label>1</label>
    </ligand>
</feature>
<dbReference type="Pfam" id="PF07687">
    <property type="entry name" value="M20_dimer"/>
    <property type="match status" value="1"/>
</dbReference>
<comment type="similarity">
    <text evidence="1">Belongs to the peptidase M20B family.</text>
</comment>
<dbReference type="PIRSF" id="PIRSF037215">
    <property type="entry name" value="Peptidase_M20B"/>
    <property type="match status" value="1"/>
</dbReference>
<keyword evidence="4 11" id="KW-0378">Hydrolase</keyword>
<protein>
    <recommendedName>
        <fullName evidence="7">Peptidase T</fullName>
        <ecNumber evidence="7">3.4.11.4</ecNumber>
    </recommendedName>
</protein>
<feature type="active site" evidence="8">
    <location>
        <position position="84"/>
    </location>
</feature>
<feature type="binding site" evidence="9">
    <location>
        <position position="142"/>
    </location>
    <ligand>
        <name>Zn(2+)</name>
        <dbReference type="ChEBI" id="CHEBI:29105"/>
        <label>2</label>
    </ligand>
</feature>
<feature type="binding site" evidence="9">
    <location>
        <position position="199"/>
    </location>
    <ligand>
        <name>Zn(2+)</name>
        <dbReference type="ChEBI" id="CHEBI:29105"/>
        <label>1</label>
    </ligand>
</feature>
<evidence type="ECO:0000256" key="2">
    <source>
        <dbReference type="ARBA" id="ARBA00022670"/>
    </source>
</evidence>
<dbReference type="EC" id="3.4.11.4" evidence="7"/>
<dbReference type="InterPro" id="IPR001261">
    <property type="entry name" value="ArgE/DapE_CS"/>
</dbReference>
<dbReference type="RefSeq" id="WP_154426651.1">
    <property type="nucleotide sequence ID" value="NZ_JAQYPZ010000069.1"/>
</dbReference>
<dbReference type="Proteomes" id="UP000460549">
    <property type="component" value="Unassembled WGS sequence"/>
</dbReference>
<feature type="active site" description="Proton acceptor" evidence="8">
    <location>
        <position position="176"/>
    </location>
</feature>
<dbReference type="NCBIfam" id="NF003976">
    <property type="entry name" value="PRK05469.1"/>
    <property type="match status" value="1"/>
</dbReference>
<dbReference type="GO" id="GO:0045148">
    <property type="term" value="F:tripeptide aminopeptidase activity"/>
    <property type="evidence" value="ECO:0007669"/>
    <property type="project" value="UniProtKB-UniRule"/>
</dbReference>
<dbReference type="EMBL" id="VUNN01000028">
    <property type="protein sequence ID" value="MSU07151.1"/>
    <property type="molecule type" value="Genomic_DNA"/>
</dbReference>
<evidence type="ECO:0000256" key="1">
    <source>
        <dbReference type="ARBA" id="ARBA00009692"/>
    </source>
</evidence>
<keyword evidence="2" id="KW-0645">Protease</keyword>
<evidence type="ECO:0000256" key="8">
    <source>
        <dbReference type="PIRSR" id="PIRSR037215-1"/>
    </source>
</evidence>
<dbReference type="Gene3D" id="3.40.630.10">
    <property type="entry name" value="Zn peptidases"/>
    <property type="match status" value="1"/>
</dbReference>
<organism evidence="11 12">
    <name type="scientific">Bullifex porci</name>
    <dbReference type="NCBI Taxonomy" id="2606638"/>
    <lineage>
        <taxon>Bacteria</taxon>
        <taxon>Pseudomonadati</taxon>
        <taxon>Spirochaetota</taxon>
        <taxon>Spirochaetia</taxon>
        <taxon>Spirochaetales</taxon>
        <taxon>Spirochaetaceae</taxon>
        <taxon>Bullifex</taxon>
    </lineage>
</organism>
<feature type="binding site" evidence="9">
    <location>
        <position position="82"/>
    </location>
    <ligand>
        <name>Zn(2+)</name>
        <dbReference type="ChEBI" id="CHEBI:29105"/>
        <label>1</label>
    </ligand>
</feature>
<dbReference type="AlphaFoldDB" id="A0A7X2PDX3"/>
<evidence type="ECO:0000256" key="5">
    <source>
        <dbReference type="ARBA" id="ARBA00022833"/>
    </source>
</evidence>
<dbReference type="InterPro" id="IPR010161">
    <property type="entry name" value="Peptidase_M20B"/>
</dbReference>
<dbReference type="Gene3D" id="3.30.70.360">
    <property type="match status" value="1"/>
</dbReference>
<dbReference type="NCBIfam" id="NF009920">
    <property type="entry name" value="PRK13381.1"/>
    <property type="match status" value="1"/>
</dbReference>
<proteinExistence type="inferred from homology"/>
<dbReference type="InterPro" id="IPR011650">
    <property type="entry name" value="Peptidase_M20_dimer"/>
</dbReference>
<dbReference type="SUPFAM" id="SSF53187">
    <property type="entry name" value="Zn-dependent exopeptidases"/>
    <property type="match status" value="1"/>
</dbReference>
<comment type="caution">
    <text evidence="11">The sequence shown here is derived from an EMBL/GenBank/DDBJ whole genome shotgun (WGS) entry which is preliminary data.</text>
</comment>
<evidence type="ECO:0000256" key="7">
    <source>
        <dbReference type="NCBIfam" id="TIGR01882"/>
    </source>
</evidence>
<dbReference type="PANTHER" id="PTHR42994">
    <property type="entry name" value="PEPTIDASE T"/>
    <property type="match status" value="1"/>
</dbReference>
<feature type="binding site" evidence="9">
    <location>
        <position position="380"/>
    </location>
    <ligand>
        <name>Zn(2+)</name>
        <dbReference type="ChEBI" id="CHEBI:29105"/>
        <label>2</label>
    </ligand>
</feature>